<feature type="compositionally biased region" description="Acidic residues" evidence="8">
    <location>
        <begin position="273"/>
        <end position="286"/>
    </location>
</feature>
<evidence type="ECO:0000259" key="9">
    <source>
        <dbReference type="SMART" id="SM01312"/>
    </source>
</evidence>
<dbReference type="Proteomes" id="UP000029964">
    <property type="component" value="Unassembled WGS sequence"/>
</dbReference>
<accession>A0A086T571</accession>
<evidence type="ECO:0000256" key="7">
    <source>
        <dbReference type="ARBA" id="ARBA00023242"/>
    </source>
</evidence>
<keyword evidence="6" id="KW-0963">Cytoplasm</keyword>
<dbReference type="STRING" id="857340.A0A086T571"/>
<comment type="function">
    <text evidence="1">May be involved in a process influencing telomere capping.</text>
</comment>
<dbReference type="SMART" id="SM01312">
    <property type="entry name" value="RTC4"/>
    <property type="match status" value="1"/>
</dbReference>
<keyword evidence="7" id="KW-0539">Nucleus</keyword>
<evidence type="ECO:0000256" key="1">
    <source>
        <dbReference type="ARBA" id="ARBA00002738"/>
    </source>
</evidence>
<evidence type="ECO:0000256" key="6">
    <source>
        <dbReference type="ARBA" id="ARBA00022490"/>
    </source>
</evidence>
<comment type="subcellular location">
    <subcellularLocation>
        <location evidence="3">Cytoplasm</location>
    </subcellularLocation>
    <subcellularLocation>
        <location evidence="2">Nucleus</location>
    </subcellularLocation>
</comment>
<feature type="compositionally biased region" description="Low complexity" evidence="8">
    <location>
        <begin position="1"/>
        <end position="12"/>
    </location>
</feature>
<feature type="region of interest" description="Disordered" evidence="8">
    <location>
        <begin position="63"/>
        <end position="403"/>
    </location>
</feature>
<gene>
    <name evidence="10" type="ORF">ACRE_047160</name>
</gene>
<feature type="compositionally biased region" description="Polar residues" evidence="8">
    <location>
        <begin position="130"/>
        <end position="142"/>
    </location>
</feature>
<name>A0A086T571_HAPC1</name>
<organism evidence="10 11">
    <name type="scientific">Hapsidospora chrysogenum (strain ATCC 11550 / CBS 779.69 / DSM 880 / IAM 14645 / JCM 23072 / IMI 49137)</name>
    <name type="common">Acremonium chrysogenum</name>
    <dbReference type="NCBI Taxonomy" id="857340"/>
    <lineage>
        <taxon>Eukaryota</taxon>
        <taxon>Fungi</taxon>
        <taxon>Dikarya</taxon>
        <taxon>Ascomycota</taxon>
        <taxon>Pezizomycotina</taxon>
        <taxon>Sordariomycetes</taxon>
        <taxon>Hypocreomycetidae</taxon>
        <taxon>Hypocreales</taxon>
        <taxon>Bionectriaceae</taxon>
        <taxon>Hapsidospora</taxon>
    </lineage>
</organism>
<dbReference type="InterPro" id="IPR039024">
    <property type="entry name" value="RTC4"/>
</dbReference>
<evidence type="ECO:0000313" key="10">
    <source>
        <dbReference type="EMBL" id="KFH44503.1"/>
    </source>
</evidence>
<feature type="region of interest" description="Disordered" evidence="8">
    <location>
        <begin position="1"/>
        <end position="40"/>
    </location>
</feature>
<dbReference type="InterPro" id="IPR028094">
    <property type="entry name" value="RTC4_C"/>
</dbReference>
<dbReference type="PANTHER" id="PTHR41391">
    <property type="entry name" value="RESTRICTION OF TELOMERE CAPPING PROTEIN 4"/>
    <property type="match status" value="1"/>
</dbReference>
<keyword evidence="11" id="KW-1185">Reference proteome</keyword>
<proteinExistence type="inferred from homology"/>
<feature type="compositionally biased region" description="Low complexity" evidence="8">
    <location>
        <begin position="175"/>
        <end position="196"/>
    </location>
</feature>
<reference evidence="11" key="1">
    <citation type="journal article" date="2014" name="Genome Announc.">
        <title>Genome sequence and annotation of Acremonium chrysogenum, producer of the beta-lactam antibiotic cephalosporin C.</title>
        <authorList>
            <person name="Terfehr D."/>
            <person name="Dahlmann T.A."/>
            <person name="Specht T."/>
            <person name="Zadra I."/>
            <person name="Kuernsteiner H."/>
            <person name="Kueck U."/>
        </authorList>
    </citation>
    <scope>NUCLEOTIDE SEQUENCE [LARGE SCALE GENOMIC DNA]</scope>
    <source>
        <strain evidence="11">ATCC 11550 / CBS 779.69 / DSM 880 / IAM 14645 / JCM 23072 / IMI 49137</strain>
    </source>
</reference>
<feature type="compositionally biased region" description="Polar residues" evidence="8">
    <location>
        <begin position="296"/>
        <end position="306"/>
    </location>
</feature>
<evidence type="ECO:0000256" key="3">
    <source>
        <dbReference type="ARBA" id="ARBA00004496"/>
    </source>
</evidence>
<dbReference type="OrthoDB" id="128308at2759"/>
<sequence length="617" mass="67568">MDASSSFNSGRSRSQRDRSAPRHIRHQAYTCKDSMGQLSRVTGGLLRTVGGKPRAQYEKFLDDDIEDPIEEDTPPKVSQVSLRNKKKTLNGTTPGTARGSETGRRRSLSGLEEDDSDDDSDNGRTGRGAIQTTKFMSSCESQGNGGKGKPSTGNGANHAKRQKLSDEEGNTGVRGALPASSSQQSSSSKLGKPPKSSSEHMLTDFGWAKTNRPRINKTYGGGGAAVRGGKTRPTASQARQTALQKKFGGSQGKPKAKAQKEVTSAKFKRFEADENEEGATTDEEDGGFQKPKGISPISSPLKSSVPTGFRGVDTDDDDDIDTAASPKPKFKMQSPGPTAKSKSKPKTRPPKRKKRAAVEEESETQKAPVFQMFDDNDNLDFSPVANRERSGSPALSDLGSIDNRDMQRTSAEPEMVEHSSRDQDQPTATLCPWCGEPVEEQLLQEFSKGKRMNVRQQTRFCQKHKRQKAQEAWSAKSYPTIDWEELPDRIATHYDALLGIIDGTSPSHYRARLAEKIDAGADRAMRKEENLNPGYYGPRGFNLMCDCLVDRFGDLLKQKAVHDRVISGRGSAAFIQTVLVSELAVQLIKDDMCVSTEEAREIMEGSKDIGEMIHEEA</sequence>
<evidence type="ECO:0000256" key="2">
    <source>
        <dbReference type="ARBA" id="ARBA00004123"/>
    </source>
</evidence>
<feature type="domain" description="Restriction of telomere capping protein 4 C-terminal" evidence="9">
    <location>
        <begin position="500"/>
        <end position="616"/>
    </location>
</feature>
<feature type="compositionally biased region" description="Basic residues" evidence="8">
    <location>
        <begin position="341"/>
        <end position="355"/>
    </location>
</feature>
<evidence type="ECO:0000313" key="11">
    <source>
        <dbReference type="Proteomes" id="UP000029964"/>
    </source>
</evidence>
<evidence type="ECO:0000256" key="5">
    <source>
        <dbReference type="ARBA" id="ARBA00015162"/>
    </source>
</evidence>
<dbReference type="GO" id="GO:0005737">
    <property type="term" value="C:cytoplasm"/>
    <property type="evidence" value="ECO:0007669"/>
    <property type="project" value="UniProtKB-SubCell"/>
</dbReference>
<dbReference type="Pfam" id="PF14474">
    <property type="entry name" value="RTC4"/>
    <property type="match status" value="1"/>
</dbReference>
<protein>
    <recommendedName>
        <fullName evidence="5">Restriction of telomere capping protein 4</fullName>
    </recommendedName>
</protein>
<dbReference type="AlphaFoldDB" id="A0A086T571"/>
<feature type="compositionally biased region" description="Polar residues" evidence="8">
    <location>
        <begin position="233"/>
        <end position="243"/>
    </location>
</feature>
<evidence type="ECO:0000256" key="4">
    <source>
        <dbReference type="ARBA" id="ARBA00009461"/>
    </source>
</evidence>
<feature type="compositionally biased region" description="Acidic residues" evidence="8">
    <location>
        <begin position="63"/>
        <end position="72"/>
    </location>
</feature>
<dbReference type="EMBL" id="JPKY01000047">
    <property type="protein sequence ID" value="KFH44503.1"/>
    <property type="molecule type" value="Genomic_DNA"/>
</dbReference>
<dbReference type="PANTHER" id="PTHR41391:SF1">
    <property type="entry name" value="RESTRICTION OF TELOMERE CAPPING PROTEIN 4"/>
    <property type="match status" value="1"/>
</dbReference>
<evidence type="ECO:0000256" key="8">
    <source>
        <dbReference type="SAM" id="MobiDB-lite"/>
    </source>
</evidence>
<comment type="similarity">
    <text evidence="4">Belongs to the RTC4 family.</text>
</comment>
<dbReference type="HOGENOM" id="CLU_030573_0_0_1"/>
<feature type="compositionally biased region" description="Acidic residues" evidence="8">
    <location>
        <begin position="111"/>
        <end position="120"/>
    </location>
</feature>
<comment type="caution">
    <text evidence="10">The sequence shown here is derived from an EMBL/GenBank/DDBJ whole genome shotgun (WGS) entry which is preliminary data.</text>
</comment>
<dbReference type="GO" id="GO:0005634">
    <property type="term" value="C:nucleus"/>
    <property type="evidence" value="ECO:0007669"/>
    <property type="project" value="UniProtKB-SubCell"/>
</dbReference>